<dbReference type="HOGENOM" id="CLU_2105677_0_0_12"/>
<feature type="domain" description="TerY-C metal binding" evidence="1">
    <location>
        <begin position="76"/>
        <end position="125"/>
    </location>
</feature>
<dbReference type="AlphaFoldDB" id="F2NV51"/>
<accession>F2NV51</accession>
<dbReference type="InterPro" id="IPR028274">
    <property type="entry name" value="TerY-C"/>
</dbReference>
<evidence type="ECO:0000313" key="2">
    <source>
        <dbReference type="EMBL" id="AEB13286.1"/>
    </source>
</evidence>
<dbReference type="GeneID" id="302997547"/>
<evidence type="ECO:0000313" key="3">
    <source>
        <dbReference type="Proteomes" id="UP000006852"/>
    </source>
</evidence>
<dbReference type="Proteomes" id="UP000006852">
    <property type="component" value="Chromosome"/>
</dbReference>
<organism evidence="2 3">
    <name type="scientific">Treponema succinifaciens (strain ATCC 33096 / DSM 2489 / 6091)</name>
    <dbReference type="NCBI Taxonomy" id="869209"/>
    <lineage>
        <taxon>Bacteria</taxon>
        <taxon>Pseudomonadati</taxon>
        <taxon>Spirochaetota</taxon>
        <taxon>Spirochaetia</taxon>
        <taxon>Spirochaetales</taxon>
        <taxon>Treponemataceae</taxon>
        <taxon>Treponema</taxon>
    </lineage>
</organism>
<dbReference type="STRING" id="869209.Tresu_0329"/>
<dbReference type="eggNOG" id="ENOG503335C">
    <property type="taxonomic scope" value="Bacteria"/>
</dbReference>
<dbReference type="RefSeq" id="WP_013700595.1">
    <property type="nucleotide sequence ID" value="NC_015385.1"/>
</dbReference>
<sequence>MKEEIYPSSNKMQAKIILGRCPYAPSKSENLFGMRIQKMGSDWVRTWAFKIDSERAHNEGYDRETTQGSFVPASEYPGCPYCGSDNFALCTCGKTFCFKKPEFETKTIRLTCPWCGQVGMYNAAETLQVQGGGF</sequence>
<dbReference type="EMBL" id="CP002631">
    <property type="protein sequence ID" value="AEB13286.1"/>
    <property type="molecule type" value="Genomic_DNA"/>
</dbReference>
<protein>
    <recommendedName>
        <fullName evidence="1">TerY-C metal binding domain-containing protein</fullName>
    </recommendedName>
</protein>
<dbReference type="KEGG" id="tsu:Tresu_0329"/>
<evidence type="ECO:0000259" key="1">
    <source>
        <dbReference type="Pfam" id="PF15616"/>
    </source>
</evidence>
<keyword evidence="3" id="KW-1185">Reference proteome</keyword>
<reference evidence="3" key="2">
    <citation type="submission" date="2011-04" db="EMBL/GenBank/DDBJ databases">
        <title>The complete genome of chromosome of Treponema succinifaciens DSM 2489.</title>
        <authorList>
            <person name="Lucas S."/>
            <person name="Copeland A."/>
            <person name="Lapidus A."/>
            <person name="Bruce D."/>
            <person name="Goodwin L."/>
            <person name="Pitluck S."/>
            <person name="Peters L."/>
            <person name="Kyrpides N."/>
            <person name="Mavromatis K."/>
            <person name="Ivanova N."/>
            <person name="Ovchinnikova G."/>
            <person name="Teshima H."/>
            <person name="Detter J.C."/>
            <person name="Tapia R."/>
            <person name="Han C."/>
            <person name="Land M."/>
            <person name="Hauser L."/>
            <person name="Markowitz V."/>
            <person name="Cheng J.-F."/>
            <person name="Hugenholtz P."/>
            <person name="Woyke T."/>
            <person name="Wu D."/>
            <person name="Gronow S."/>
            <person name="Wellnitz S."/>
            <person name="Brambilla E."/>
            <person name="Klenk H.-P."/>
            <person name="Eisen J.A."/>
        </authorList>
    </citation>
    <scope>NUCLEOTIDE SEQUENCE [LARGE SCALE GENOMIC DNA]</scope>
    <source>
        <strain evidence="3">ATCC 33096 / DSM 2489 / 6091</strain>
    </source>
</reference>
<dbReference type="Pfam" id="PF15616">
    <property type="entry name" value="TerY_C"/>
    <property type="match status" value="1"/>
</dbReference>
<gene>
    <name evidence="2" type="ordered locus">Tresu_0329</name>
</gene>
<proteinExistence type="predicted"/>
<reference evidence="2 3" key="1">
    <citation type="journal article" date="2011" name="Stand. Genomic Sci.">
        <title>Complete genome sequence of Treponema succinifaciens type strain (6091).</title>
        <authorList>
            <person name="Han C."/>
            <person name="Gronow S."/>
            <person name="Teshima H."/>
            <person name="Lapidus A."/>
            <person name="Nolan M."/>
            <person name="Lucas S."/>
            <person name="Hammon N."/>
            <person name="Deshpande S."/>
            <person name="Cheng J.F."/>
            <person name="Zeytun A."/>
            <person name="Tapia R."/>
            <person name="Goodwin L."/>
            <person name="Pitluck S."/>
            <person name="Liolios K."/>
            <person name="Pagani I."/>
            <person name="Ivanova N."/>
            <person name="Mavromatis K."/>
            <person name="Mikhailova N."/>
            <person name="Huntemann M."/>
            <person name="Pati A."/>
            <person name="Chen A."/>
            <person name="Palaniappan K."/>
            <person name="Land M."/>
            <person name="Hauser L."/>
            <person name="Brambilla E.M."/>
            <person name="Rohde M."/>
            <person name="Goker M."/>
            <person name="Woyke T."/>
            <person name="Bristow J."/>
            <person name="Eisen J.A."/>
            <person name="Markowitz V."/>
            <person name="Hugenholtz P."/>
            <person name="Kyrpides N.C."/>
            <person name="Klenk H.P."/>
            <person name="Detter J.C."/>
        </authorList>
    </citation>
    <scope>NUCLEOTIDE SEQUENCE [LARGE SCALE GENOMIC DNA]</scope>
    <source>
        <strain evidence="3">ATCC 33096 / DSM 2489 / 6091</strain>
    </source>
</reference>
<name>F2NV51_TRES6</name>